<organism evidence="7 8">
    <name type="scientific">Ligilactobacillus saerimneri</name>
    <dbReference type="NCBI Taxonomy" id="228229"/>
    <lineage>
        <taxon>Bacteria</taxon>
        <taxon>Bacillati</taxon>
        <taxon>Bacillota</taxon>
        <taxon>Bacilli</taxon>
        <taxon>Lactobacillales</taxon>
        <taxon>Lactobacillaceae</taxon>
        <taxon>Ligilactobacillus</taxon>
    </lineage>
</organism>
<dbReference type="RefSeq" id="WP_180848383.1">
    <property type="nucleotide sequence ID" value="NZ_CP047418.1"/>
</dbReference>
<dbReference type="PANTHER" id="PTHR43140:SF1">
    <property type="entry name" value="TYPE I RESTRICTION ENZYME ECOKI SPECIFICITY SUBUNIT"/>
    <property type="match status" value="1"/>
</dbReference>
<dbReference type="REBASE" id="441118">
    <property type="entry name" value="S.Lsa1AORF5335P"/>
</dbReference>
<evidence type="ECO:0000259" key="6">
    <source>
        <dbReference type="Pfam" id="PF01420"/>
    </source>
</evidence>
<evidence type="ECO:0000313" key="8">
    <source>
        <dbReference type="Proteomes" id="UP000510886"/>
    </source>
</evidence>
<reference evidence="7 8" key="1">
    <citation type="submission" date="2020-01" db="EMBL/GenBank/DDBJ databases">
        <title>Complete and circular genome sequences of six lactobacillus isolates from horses.</title>
        <authorList>
            <person name="Hassan H.M."/>
        </authorList>
    </citation>
    <scope>NUCLEOTIDE SEQUENCE [LARGE SCALE GENOMIC DNA]</scope>
    <source>
        <strain evidence="7 8">1A</strain>
    </source>
</reference>
<evidence type="ECO:0000256" key="1">
    <source>
        <dbReference type="ARBA" id="ARBA00010923"/>
    </source>
</evidence>
<dbReference type="CDD" id="cd17256">
    <property type="entry name" value="RMtype1_S_EcoJA65PI-TRD1-CR1_like"/>
    <property type="match status" value="1"/>
</dbReference>
<dbReference type="GO" id="GO:0009307">
    <property type="term" value="P:DNA restriction-modification system"/>
    <property type="evidence" value="ECO:0007669"/>
    <property type="project" value="UniProtKB-KW"/>
</dbReference>
<dbReference type="PANTHER" id="PTHR43140">
    <property type="entry name" value="TYPE-1 RESTRICTION ENZYME ECOKI SPECIFICITY PROTEIN"/>
    <property type="match status" value="1"/>
</dbReference>
<dbReference type="Proteomes" id="UP000510886">
    <property type="component" value="Chromosome"/>
</dbReference>
<feature type="coiled-coil region" evidence="5">
    <location>
        <begin position="234"/>
        <end position="305"/>
    </location>
</feature>
<keyword evidence="2" id="KW-0680">Restriction system</keyword>
<evidence type="ECO:0000313" key="7">
    <source>
        <dbReference type="EMBL" id="QLL78074.1"/>
    </source>
</evidence>
<gene>
    <name evidence="7" type="ORF">GTO87_05330</name>
</gene>
<feature type="domain" description="Type I restriction modification DNA specificity" evidence="6">
    <location>
        <begin position="70"/>
        <end position="245"/>
    </location>
</feature>
<proteinExistence type="inferred from homology"/>
<dbReference type="GO" id="GO:0003677">
    <property type="term" value="F:DNA binding"/>
    <property type="evidence" value="ECO:0007669"/>
    <property type="project" value="UniProtKB-KW"/>
</dbReference>
<dbReference type="InterPro" id="IPR000055">
    <property type="entry name" value="Restrct_endonuc_typeI_TRD"/>
</dbReference>
<dbReference type="InterPro" id="IPR044946">
    <property type="entry name" value="Restrct_endonuc_typeI_TRD_sf"/>
</dbReference>
<keyword evidence="3" id="KW-0238">DNA-binding</keyword>
<dbReference type="Pfam" id="PF01420">
    <property type="entry name" value="Methylase_S"/>
    <property type="match status" value="2"/>
</dbReference>
<accession>A0A7H9EK90</accession>
<sequence length="481" mass="54198">MSNLSVDTEKLRQKVLDLAMRGKLVPQDKNDEPASVLLEKIQTEKAQLIKEKKIKKTKLLDLQDIDVKFPDTWKLVQLGDLFEIKGGKRVPKGKKLSKSGVKVYIRVSDMKQGTVDLKDSHYADEETLESIKNYTISSKDLYFSIAGTIGKVGKVPEDLDGALLTENAAKLVTIEENATLKNYMYYCLQSKFIKEQCNKIISQVAQPKLSLIKLRSLAIPLPPLSEQQRIVDKIEECMQAIKTIEDSSKEYENLQNQLDKKVLDSAMRGKLLPQDENDEPASVLLDKIKAEKAQLIKEKKIKKSKALPAIMDEEKPFATPESWEWVRLGEISSILSGRDLPKRQHLSIEKNGSIPYITGASNIDNGIISYRTWTDEPITIAKKGDILLTVKGTIGKIAILNEQRAHIARQIMAISSFSSVLLNDYIKLFLVWYVNELKTKAKSMIPGVTKDDVSLSLIPLPPLAEQQRIVAKIEEIKQYLV</sequence>
<name>A0A7H9EK90_9LACO</name>
<dbReference type="Gene3D" id="3.90.220.20">
    <property type="entry name" value="DNA methylase specificity domains"/>
    <property type="match status" value="2"/>
</dbReference>
<dbReference type="KEGG" id="lsw:GTO87_05330"/>
<evidence type="ECO:0000256" key="4">
    <source>
        <dbReference type="ARBA" id="ARBA00038652"/>
    </source>
</evidence>
<comment type="similarity">
    <text evidence="1">Belongs to the type-I restriction system S methylase family.</text>
</comment>
<keyword evidence="5" id="KW-0175">Coiled coil</keyword>
<dbReference type="AlphaFoldDB" id="A0A7H9EK90"/>
<comment type="subunit">
    <text evidence="4">The methyltransferase is composed of M and S polypeptides.</text>
</comment>
<protein>
    <recommendedName>
        <fullName evidence="6">Type I restriction modification DNA specificity domain-containing protein</fullName>
    </recommendedName>
</protein>
<evidence type="ECO:0000256" key="3">
    <source>
        <dbReference type="ARBA" id="ARBA00023125"/>
    </source>
</evidence>
<dbReference type="SUPFAM" id="SSF116734">
    <property type="entry name" value="DNA methylase specificity domain"/>
    <property type="match status" value="2"/>
</dbReference>
<evidence type="ECO:0000256" key="5">
    <source>
        <dbReference type="SAM" id="Coils"/>
    </source>
</evidence>
<evidence type="ECO:0000256" key="2">
    <source>
        <dbReference type="ARBA" id="ARBA00022747"/>
    </source>
</evidence>
<dbReference type="InterPro" id="IPR051212">
    <property type="entry name" value="Type-I_RE_S_subunit"/>
</dbReference>
<feature type="domain" description="Type I restriction modification DNA specificity" evidence="6">
    <location>
        <begin position="320"/>
        <end position="475"/>
    </location>
</feature>
<dbReference type="EMBL" id="CP047418">
    <property type="protein sequence ID" value="QLL78074.1"/>
    <property type="molecule type" value="Genomic_DNA"/>
</dbReference>